<comment type="caution">
    <text evidence="1">The sequence shown here is derived from an EMBL/GenBank/DDBJ whole genome shotgun (WGS) entry which is preliminary data.</text>
</comment>
<gene>
    <name evidence="1" type="ORF">B296_00056114</name>
</gene>
<sequence length="135" mass="15057">MRLGTRHECQELAEGIGSLLGWRKGFRQKKIETHRKIIGGRLTMIGAMELQLDDGPRLSLSIGSGFGRCSGISPTFTKIFAKGIKKLAGNMLGDLRKTCRKNVGGYRICGRFGLHPKKIGSGHRCTSRRRTREWT</sequence>
<accession>A0A426X266</accession>
<protein>
    <submittedName>
        <fullName evidence="1">Uncharacterized protein</fullName>
    </submittedName>
</protein>
<organism evidence="1 2">
    <name type="scientific">Ensete ventricosum</name>
    <name type="common">Abyssinian banana</name>
    <name type="synonym">Musa ensete</name>
    <dbReference type="NCBI Taxonomy" id="4639"/>
    <lineage>
        <taxon>Eukaryota</taxon>
        <taxon>Viridiplantae</taxon>
        <taxon>Streptophyta</taxon>
        <taxon>Embryophyta</taxon>
        <taxon>Tracheophyta</taxon>
        <taxon>Spermatophyta</taxon>
        <taxon>Magnoliopsida</taxon>
        <taxon>Liliopsida</taxon>
        <taxon>Zingiberales</taxon>
        <taxon>Musaceae</taxon>
        <taxon>Ensete</taxon>
    </lineage>
</organism>
<name>A0A426X266_ENSVE</name>
<proteinExistence type="predicted"/>
<reference evidence="1 2" key="1">
    <citation type="journal article" date="2014" name="Agronomy (Basel)">
        <title>A Draft Genome Sequence for Ensete ventricosum, the Drought-Tolerant Tree Against Hunger.</title>
        <authorList>
            <person name="Harrison J."/>
            <person name="Moore K.A."/>
            <person name="Paszkiewicz K."/>
            <person name="Jones T."/>
            <person name="Grant M."/>
            <person name="Ambacheew D."/>
            <person name="Muzemil S."/>
            <person name="Studholme D.J."/>
        </authorList>
    </citation>
    <scope>NUCLEOTIDE SEQUENCE [LARGE SCALE GENOMIC DNA]</scope>
</reference>
<dbReference type="AlphaFoldDB" id="A0A426X266"/>
<dbReference type="Proteomes" id="UP000287651">
    <property type="component" value="Unassembled WGS sequence"/>
</dbReference>
<evidence type="ECO:0000313" key="1">
    <source>
        <dbReference type="EMBL" id="RRT33557.1"/>
    </source>
</evidence>
<dbReference type="EMBL" id="AMZH03028723">
    <property type="protein sequence ID" value="RRT33557.1"/>
    <property type="molecule type" value="Genomic_DNA"/>
</dbReference>
<evidence type="ECO:0000313" key="2">
    <source>
        <dbReference type="Proteomes" id="UP000287651"/>
    </source>
</evidence>